<keyword evidence="1" id="KW-0472">Membrane</keyword>
<dbReference type="EMBL" id="VCMV01000003">
    <property type="protein sequence ID" value="KAB0269026.1"/>
    <property type="molecule type" value="Genomic_DNA"/>
</dbReference>
<name>A0A5N3PH14_9HYPH</name>
<keyword evidence="1" id="KW-0812">Transmembrane</keyword>
<evidence type="ECO:0000313" key="3">
    <source>
        <dbReference type="Proteomes" id="UP000325684"/>
    </source>
</evidence>
<reference evidence="2 3" key="1">
    <citation type="journal article" date="2019" name="Microorganisms">
        <title>Genome Insights into the Novel Species Microvirga brassicacearum, a Rapeseed Endophyte with Biotechnological Potential.</title>
        <authorList>
            <person name="Jimenez-Gomez A."/>
            <person name="Saati-Santamaria Z."/>
            <person name="Igual J.M."/>
            <person name="Rivas R."/>
            <person name="Mateos P.F."/>
            <person name="Garcia-Fraile P."/>
        </authorList>
    </citation>
    <scope>NUCLEOTIDE SEQUENCE [LARGE SCALE GENOMIC DNA]</scope>
    <source>
        <strain evidence="2 3">CDVBN77</strain>
    </source>
</reference>
<evidence type="ECO:0000313" key="2">
    <source>
        <dbReference type="EMBL" id="KAB0269026.1"/>
    </source>
</evidence>
<accession>A0A5N3PH14</accession>
<evidence type="ECO:0000256" key="1">
    <source>
        <dbReference type="SAM" id="Phobius"/>
    </source>
</evidence>
<keyword evidence="1" id="KW-1133">Transmembrane helix</keyword>
<keyword evidence="3" id="KW-1185">Reference proteome</keyword>
<gene>
    <name evidence="2" type="ORF">FEZ63_02655</name>
</gene>
<protein>
    <submittedName>
        <fullName evidence="2">Uncharacterized protein</fullName>
    </submittedName>
</protein>
<comment type="caution">
    <text evidence="2">The sequence shown here is derived from an EMBL/GenBank/DDBJ whole genome shotgun (WGS) entry which is preliminary data.</text>
</comment>
<sequence length="87" mass="9350">MSEDPAIRHLRDAITAATARYMERSPRSASDAGSIILTVLLTEAGTAMAAVALAGDHNEDKINRTLHRAQQALALSVQRALEVGVRR</sequence>
<feature type="transmembrane region" description="Helical" evidence="1">
    <location>
        <begin position="32"/>
        <end position="54"/>
    </location>
</feature>
<dbReference type="Proteomes" id="UP000325684">
    <property type="component" value="Unassembled WGS sequence"/>
</dbReference>
<dbReference type="RefSeq" id="WP_150942083.1">
    <property type="nucleotide sequence ID" value="NZ_VCMV01000003.1"/>
</dbReference>
<dbReference type="AlphaFoldDB" id="A0A5N3PH14"/>
<proteinExistence type="predicted"/>
<organism evidence="2 3">
    <name type="scientific">Microvirga brassicacearum</name>
    <dbReference type="NCBI Taxonomy" id="2580413"/>
    <lineage>
        <taxon>Bacteria</taxon>
        <taxon>Pseudomonadati</taxon>
        <taxon>Pseudomonadota</taxon>
        <taxon>Alphaproteobacteria</taxon>
        <taxon>Hyphomicrobiales</taxon>
        <taxon>Methylobacteriaceae</taxon>
        <taxon>Microvirga</taxon>
    </lineage>
</organism>